<evidence type="ECO:0008006" key="3">
    <source>
        <dbReference type="Google" id="ProtNLM"/>
    </source>
</evidence>
<protein>
    <recommendedName>
        <fullName evidence="3">Activator of Hsp90 ATPase homolog 1-like protein</fullName>
    </recommendedName>
</protein>
<dbReference type="STRING" id="633440.SAMN05421869_10391"/>
<dbReference type="AlphaFoldDB" id="A0A1G8ESX2"/>
<evidence type="ECO:0000313" key="1">
    <source>
        <dbReference type="EMBL" id="SDH72966.1"/>
    </source>
</evidence>
<dbReference type="EMBL" id="FNDJ01000003">
    <property type="protein sequence ID" value="SDH72966.1"/>
    <property type="molecule type" value="Genomic_DNA"/>
</dbReference>
<organism evidence="1 2">
    <name type="scientific">Nonomuraea jiangxiensis</name>
    <dbReference type="NCBI Taxonomy" id="633440"/>
    <lineage>
        <taxon>Bacteria</taxon>
        <taxon>Bacillati</taxon>
        <taxon>Actinomycetota</taxon>
        <taxon>Actinomycetes</taxon>
        <taxon>Streptosporangiales</taxon>
        <taxon>Streptosporangiaceae</taxon>
        <taxon>Nonomuraea</taxon>
    </lineage>
</organism>
<dbReference type="RefSeq" id="WP_090930038.1">
    <property type="nucleotide sequence ID" value="NZ_FNDJ01000003.1"/>
</dbReference>
<accession>A0A1G8ESX2</accession>
<dbReference type="SUPFAM" id="SSF55961">
    <property type="entry name" value="Bet v1-like"/>
    <property type="match status" value="1"/>
</dbReference>
<dbReference type="Proteomes" id="UP000199202">
    <property type="component" value="Unassembled WGS sequence"/>
</dbReference>
<keyword evidence="2" id="KW-1185">Reference proteome</keyword>
<evidence type="ECO:0000313" key="2">
    <source>
        <dbReference type="Proteomes" id="UP000199202"/>
    </source>
</evidence>
<gene>
    <name evidence="1" type="ORF">SAMN05421869_10391</name>
</gene>
<dbReference type="Gene3D" id="3.30.530.20">
    <property type="match status" value="1"/>
</dbReference>
<reference evidence="1 2" key="1">
    <citation type="submission" date="2016-10" db="EMBL/GenBank/DDBJ databases">
        <authorList>
            <person name="de Groot N.N."/>
        </authorList>
    </citation>
    <scope>NUCLEOTIDE SEQUENCE [LARGE SCALE GENOMIC DNA]</scope>
    <source>
        <strain evidence="1 2">CGMCC 4.6533</strain>
    </source>
</reference>
<sequence>MTAQSRPPVVPLRRPPVRQATLVRSDIDHTFDVFVRTIGVWWPVRPFSAGQETVRDVTFEQHTGGRVYETWQDGTTVQWGELLAWRSPHGFTMTWTGTPAPTEIELAFTALGPALTRVTVEHRGWEALSDAQLSEDCALPGGYTGEAYSKGWATILACFAEAAEARQSSKGSLP</sequence>
<proteinExistence type="predicted"/>
<dbReference type="OrthoDB" id="268331at2"/>
<name>A0A1G8ESX2_9ACTN</name>
<dbReference type="InterPro" id="IPR023393">
    <property type="entry name" value="START-like_dom_sf"/>
</dbReference>